<evidence type="ECO:0000313" key="9">
    <source>
        <dbReference type="EMBL" id="KAK7482915.1"/>
    </source>
</evidence>
<comment type="caution">
    <text evidence="9">The sequence shown here is derived from an EMBL/GenBank/DDBJ whole genome shotgun (WGS) entry which is preliminary data.</text>
</comment>
<dbReference type="Proteomes" id="UP001519460">
    <property type="component" value="Unassembled WGS sequence"/>
</dbReference>
<evidence type="ECO:0000256" key="3">
    <source>
        <dbReference type="ARBA" id="ARBA00022692"/>
    </source>
</evidence>
<sequence length="632" mass="70245">MTDESVREVAFQSKKCQINYKLLPLKGFYFTFYAGFGTLVPFIALFLHSCGLTKREVGIIHGVMPFVGILLNPAVGAVADRWHVHKQAIMVCTFLTGVCFFSMLFLPARPRTSLTVTSQLHCNASTSFFRDCRLPRLASKPVNYHTCEVTWSEFADSHHNSTYKKDQNVSDLECEASCWKMPSFQDVALCFADGPGHFVGHCGGEECILHSSVVFRLLDVQHIINGEKAAAVGNQKNEFCRDFDLTMLEFKGEQRWQLLCDKSATLACSTSCRNPPPELCQFHVKEFDAIYGLVFFIYLLANMTFTPIMGLADAAAFSLLGDEPFKYGKQRQWGTVGFAVFAIASTFSMDRLAAKGQHINFSATFYIFAALYCIATAVAYFLDLSSGHGRRAPRFRDFLALMTDLQVLVFLFVVIYFGMSIGVVQTFLFWYLQDLGATPLVFGFDLVVNSLAEAPMLFISGDIIRRVGAVPCIYIALVALSVRMLGYSLLVNPWVVLVIAPLHGLTFGLLWAAASTHANMIAPPGLSATMQGLLYGMHFAVGKGLGSLATGFLFDHVGERFTFQVYSMSTAGLLVVYLFLNVFVFKSHKIRSKSVRRPSKEQPYSVDKQSDHLEEPERDGTSAEDGRQDPST</sequence>
<keyword evidence="5 7" id="KW-0472">Membrane</keyword>
<feature type="transmembrane region" description="Helical" evidence="7">
    <location>
        <begin position="289"/>
        <end position="312"/>
    </location>
</feature>
<feature type="transmembrane region" description="Helical" evidence="7">
    <location>
        <begin position="59"/>
        <end position="79"/>
    </location>
</feature>
<reference evidence="9 10" key="1">
    <citation type="journal article" date="2023" name="Sci. Data">
        <title>Genome assembly of the Korean intertidal mud-creeper Batillaria attramentaria.</title>
        <authorList>
            <person name="Patra A.K."/>
            <person name="Ho P.T."/>
            <person name="Jun S."/>
            <person name="Lee S.J."/>
            <person name="Kim Y."/>
            <person name="Won Y.J."/>
        </authorList>
    </citation>
    <scope>NUCLEOTIDE SEQUENCE [LARGE SCALE GENOMIC DNA]</scope>
    <source>
        <strain evidence="9">Wonlab-2016</strain>
    </source>
</reference>
<feature type="compositionally biased region" description="Basic and acidic residues" evidence="6">
    <location>
        <begin position="608"/>
        <end position="632"/>
    </location>
</feature>
<evidence type="ECO:0000313" key="10">
    <source>
        <dbReference type="Proteomes" id="UP001519460"/>
    </source>
</evidence>
<keyword evidence="10" id="KW-1185">Reference proteome</keyword>
<gene>
    <name evidence="9" type="ORF">BaRGS_00025815</name>
</gene>
<evidence type="ECO:0000259" key="8">
    <source>
        <dbReference type="PROSITE" id="PS50850"/>
    </source>
</evidence>
<dbReference type="PANTHER" id="PTHR16172">
    <property type="entry name" value="MAJOR FACILITATOR SUPERFAMILY DOMAIN-CONTAINING PROTEIN 6-LIKE"/>
    <property type="match status" value="1"/>
</dbReference>
<dbReference type="EMBL" id="JACVVK020000236">
    <property type="protein sequence ID" value="KAK7482915.1"/>
    <property type="molecule type" value="Genomic_DNA"/>
</dbReference>
<dbReference type="CDD" id="cd17335">
    <property type="entry name" value="MFS_MFSD6"/>
    <property type="match status" value="1"/>
</dbReference>
<evidence type="ECO:0000256" key="4">
    <source>
        <dbReference type="ARBA" id="ARBA00022989"/>
    </source>
</evidence>
<evidence type="ECO:0000256" key="2">
    <source>
        <dbReference type="ARBA" id="ARBA00005241"/>
    </source>
</evidence>
<accession>A0ABD0K684</accession>
<feature type="transmembrane region" description="Helical" evidence="7">
    <location>
        <begin position="27"/>
        <end position="47"/>
    </location>
</feature>
<dbReference type="AlphaFoldDB" id="A0ABD0K684"/>
<feature type="transmembrane region" description="Helical" evidence="7">
    <location>
        <begin position="88"/>
        <end position="108"/>
    </location>
</feature>
<keyword evidence="4 7" id="KW-1133">Transmembrane helix</keyword>
<evidence type="ECO:0000256" key="1">
    <source>
        <dbReference type="ARBA" id="ARBA00004141"/>
    </source>
</evidence>
<dbReference type="SUPFAM" id="SSF103473">
    <property type="entry name" value="MFS general substrate transporter"/>
    <property type="match status" value="1"/>
</dbReference>
<feature type="transmembrane region" description="Helical" evidence="7">
    <location>
        <begin position="467"/>
        <end position="485"/>
    </location>
</feature>
<evidence type="ECO:0000256" key="6">
    <source>
        <dbReference type="SAM" id="MobiDB-lite"/>
    </source>
</evidence>
<dbReference type="InterPro" id="IPR024989">
    <property type="entry name" value="MFS_assoc_dom"/>
</dbReference>
<organism evidence="9 10">
    <name type="scientific">Batillaria attramentaria</name>
    <dbReference type="NCBI Taxonomy" id="370345"/>
    <lineage>
        <taxon>Eukaryota</taxon>
        <taxon>Metazoa</taxon>
        <taxon>Spiralia</taxon>
        <taxon>Lophotrochozoa</taxon>
        <taxon>Mollusca</taxon>
        <taxon>Gastropoda</taxon>
        <taxon>Caenogastropoda</taxon>
        <taxon>Sorbeoconcha</taxon>
        <taxon>Cerithioidea</taxon>
        <taxon>Batillariidae</taxon>
        <taxon>Batillaria</taxon>
    </lineage>
</organism>
<feature type="transmembrane region" description="Helical" evidence="7">
    <location>
        <begin position="365"/>
        <end position="384"/>
    </location>
</feature>
<dbReference type="PANTHER" id="PTHR16172:SF41">
    <property type="entry name" value="MAJOR FACILITATOR SUPERFAMILY DOMAIN-CONTAINING PROTEIN 6-LIKE"/>
    <property type="match status" value="1"/>
</dbReference>
<feature type="transmembrane region" description="Helical" evidence="7">
    <location>
        <begin position="405"/>
        <end position="431"/>
    </location>
</feature>
<dbReference type="Gene3D" id="1.20.1250.20">
    <property type="entry name" value="MFS general substrate transporter like domains"/>
    <property type="match status" value="3"/>
</dbReference>
<feature type="region of interest" description="Disordered" evidence="6">
    <location>
        <begin position="593"/>
        <end position="632"/>
    </location>
</feature>
<feature type="transmembrane region" description="Helical" evidence="7">
    <location>
        <begin position="333"/>
        <end position="353"/>
    </location>
</feature>
<protein>
    <recommendedName>
        <fullName evidence="8">Major facilitator superfamily (MFS) profile domain-containing protein</fullName>
    </recommendedName>
</protein>
<dbReference type="InterPro" id="IPR020846">
    <property type="entry name" value="MFS_dom"/>
</dbReference>
<dbReference type="InterPro" id="IPR051717">
    <property type="entry name" value="MFS_MFSD6"/>
</dbReference>
<feature type="transmembrane region" description="Helical" evidence="7">
    <location>
        <begin position="437"/>
        <end position="460"/>
    </location>
</feature>
<keyword evidence="3 7" id="KW-0812">Transmembrane</keyword>
<evidence type="ECO:0000256" key="5">
    <source>
        <dbReference type="ARBA" id="ARBA00023136"/>
    </source>
</evidence>
<dbReference type="Pfam" id="PF12832">
    <property type="entry name" value="MFS_1_like"/>
    <property type="match status" value="1"/>
</dbReference>
<evidence type="ECO:0000256" key="7">
    <source>
        <dbReference type="SAM" id="Phobius"/>
    </source>
</evidence>
<proteinExistence type="inferred from homology"/>
<dbReference type="PROSITE" id="PS50850">
    <property type="entry name" value="MFS"/>
    <property type="match status" value="1"/>
</dbReference>
<comment type="subcellular location">
    <subcellularLocation>
        <location evidence="1">Membrane</location>
        <topology evidence="1">Multi-pass membrane protein</topology>
    </subcellularLocation>
</comment>
<name>A0ABD0K684_9CAEN</name>
<dbReference type="GO" id="GO:0016020">
    <property type="term" value="C:membrane"/>
    <property type="evidence" value="ECO:0007669"/>
    <property type="project" value="UniProtKB-SubCell"/>
</dbReference>
<dbReference type="InterPro" id="IPR036259">
    <property type="entry name" value="MFS_trans_sf"/>
</dbReference>
<feature type="transmembrane region" description="Helical" evidence="7">
    <location>
        <begin position="491"/>
        <end position="512"/>
    </location>
</feature>
<feature type="domain" description="Major facilitator superfamily (MFS) profile" evidence="8">
    <location>
        <begin position="406"/>
        <end position="632"/>
    </location>
</feature>
<comment type="similarity">
    <text evidence="2">Belongs to the major facilitator superfamily. MFSD6 family.</text>
</comment>
<feature type="transmembrane region" description="Helical" evidence="7">
    <location>
        <begin position="566"/>
        <end position="585"/>
    </location>
</feature>